<proteinExistence type="predicted"/>
<keyword evidence="9" id="KW-0153">Cholesterol metabolism</keyword>
<evidence type="ECO:0000256" key="15">
    <source>
        <dbReference type="ARBA" id="ARBA00022857"/>
    </source>
</evidence>
<dbReference type="GO" id="GO:0005777">
    <property type="term" value="C:peroxisome"/>
    <property type="evidence" value="ECO:0007669"/>
    <property type="project" value="UniProtKB-SubCell"/>
</dbReference>
<comment type="subcellular location">
    <subcellularLocation>
        <location evidence="4">Endoplasmic reticulum membrane</location>
        <topology evidence="4">Single-pass membrane protein</topology>
    </subcellularLocation>
    <subcellularLocation>
        <location evidence="2">Golgi apparatus membrane</location>
        <topology evidence="2">Single-pass membrane protein</topology>
    </subcellularLocation>
    <subcellularLocation>
        <location evidence="3">Peroxisome</location>
    </subcellularLocation>
</comment>
<evidence type="ECO:0000256" key="23">
    <source>
        <dbReference type="ARBA" id="ARBA00023221"/>
    </source>
</evidence>
<dbReference type="Gene3D" id="3.30.465.10">
    <property type="match status" value="1"/>
</dbReference>
<keyword evidence="20 29" id="KW-0472">Membrane</keyword>
<evidence type="ECO:0000256" key="12">
    <source>
        <dbReference type="ARBA" id="ARBA00022729"/>
    </source>
</evidence>
<feature type="transmembrane region" description="Helical" evidence="29">
    <location>
        <begin position="16"/>
        <end position="38"/>
    </location>
</feature>
<evidence type="ECO:0000256" key="22">
    <source>
        <dbReference type="ARBA" id="ARBA00023166"/>
    </source>
</evidence>
<keyword evidence="22" id="KW-1207">Sterol metabolism</keyword>
<comment type="cofactor">
    <cofactor evidence="1">
        <name>FAD</name>
        <dbReference type="ChEBI" id="CHEBI:57692"/>
    </cofactor>
</comment>
<gene>
    <name evidence="31" type="primary">DHC24</name>
</gene>
<dbReference type="GO" id="GO:0000139">
    <property type="term" value="C:Golgi membrane"/>
    <property type="evidence" value="ECO:0007669"/>
    <property type="project" value="UniProtKB-SubCell"/>
</dbReference>
<organism evidence="31">
    <name type="scientific">Anoplophora glabripennis</name>
    <name type="common">Asian longhorn beetle</name>
    <name type="synonym">Anoplophora nobilis</name>
    <dbReference type="NCBI Taxonomy" id="217634"/>
    <lineage>
        <taxon>Eukaryota</taxon>
        <taxon>Metazoa</taxon>
        <taxon>Ecdysozoa</taxon>
        <taxon>Arthropoda</taxon>
        <taxon>Hexapoda</taxon>
        <taxon>Insecta</taxon>
        <taxon>Pterygota</taxon>
        <taxon>Neoptera</taxon>
        <taxon>Endopterygota</taxon>
        <taxon>Coleoptera</taxon>
        <taxon>Polyphaga</taxon>
        <taxon>Cucujiformia</taxon>
        <taxon>Chrysomeloidea</taxon>
        <taxon>Cerambycidae</taxon>
        <taxon>Lamiinae</taxon>
        <taxon>Lamiini</taxon>
        <taxon>Anoplophora</taxon>
    </lineage>
</organism>
<dbReference type="GO" id="GO:0000246">
    <property type="term" value="F:Delta24(24-1) sterol reductase activity"/>
    <property type="evidence" value="ECO:0007669"/>
    <property type="project" value="TreeGrafter"/>
</dbReference>
<evidence type="ECO:0000313" key="31">
    <source>
        <dbReference type="EMBL" id="JAB64442.1"/>
    </source>
</evidence>
<dbReference type="InterPro" id="IPR016169">
    <property type="entry name" value="FAD-bd_PCMH_sub2"/>
</dbReference>
<comment type="function">
    <text evidence="26">Catalyzes the reduction of the delta-24 double bond of sterol intermediates during cholesterol biosynthesis. In addition to its cholesterol-synthesizing activity, can protect cells from oxidative stress by reducing caspase 3 activity during apoptosis induced by oxidative stress. Also protects against amyloid-beta peptide-induced apoptosis.</text>
</comment>
<dbReference type="InterPro" id="IPR040165">
    <property type="entry name" value="Diminuto-like"/>
</dbReference>
<evidence type="ECO:0000256" key="10">
    <source>
        <dbReference type="ARBA" id="ARBA00022630"/>
    </source>
</evidence>
<evidence type="ECO:0000256" key="4">
    <source>
        <dbReference type="ARBA" id="ARBA00004389"/>
    </source>
</evidence>
<dbReference type="GO" id="GO:0008203">
    <property type="term" value="P:cholesterol metabolic process"/>
    <property type="evidence" value="ECO:0007669"/>
    <property type="project" value="UniProtKB-KW"/>
</dbReference>
<keyword evidence="19" id="KW-0443">Lipid metabolism</keyword>
<keyword evidence="10" id="KW-0285">Flavoprotein</keyword>
<keyword evidence="23" id="KW-0753">Steroid metabolism</keyword>
<keyword evidence="8" id="KW-0444">Lipid biosynthesis</keyword>
<evidence type="ECO:0000256" key="3">
    <source>
        <dbReference type="ARBA" id="ARBA00004275"/>
    </source>
</evidence>
<evidence type="ECO:0000256" key="8">
    <source>
        <dbReference type="ARBA" id="ARBA00022516"/>
    </source>
</evidence>
<dbReference type="InterPro" id="IPR016164">
    <property type="entry name" value="FAD-linked_Oxase-like_C"/>
</dbReference>
<evidence type="ECO:0000256" key="27">
    <source>
        <dbReference type="ARBA" id="ARBA00078485"/>
    </source>
</evidence>
<evidence type="ECO:0000256" key="21">
    <source>
        <dbReference type="ARBA" id="ARBA00023140"/>
    </source>
</evidence>
<dbReference type="SUPFAM" id="SSF56176">
    <property type="entry name" value="FAD-binding/transporter-associated domain-like"/>
    <property type="match status" value="1"/>
</dbReference>
<dbReference type="InterPro" id="IPR036318">
    <property type="entry name" value="FAD-bd_PCMH-like_sf"/>
</dbReference>
<keyword evidence="15" id="KW-0521">NADP</keyword>
<evidence type="ECO:0000256" key="19">
    <source>
        <dbReference type="ARBA" id="ARBA00023098"/>
    </source>
</evidence>
<dbReference type="AlphaFoldDB" id="V5GS72"/>
<dbReference type="GO" id="GO:0050614">
    <property type="term" value="F:Delta24-sterol reductase activity"/>
    <property type="evidence" value="ECO:0007669"/>
    <property type="project" value="UniProtKB-EC"/>
</dbReference>
<evidence type="ECO:0000256" key="17">
    <source>
        <dbReference type="ARBA" id="ARBA00023002"/>
    </source>
</evidence>
<comment type="catalytic activity">
    <reaction evidence="24">
        <text>lanosterol + NADPH + H(+) = 24,25-dihydrolanosterol + NADP(+)</text>
        <dbReference type="Rhea" id="RHEA:33919"/>
        <dbReference type="ChEBI" id="CHEBI:15378"/>
        <dbReference type="ChEBI" id="CHEBI:16521"/>
        <dbReference type="ChEBI" id="CHEBI:28113"/>
        <dbReference type="ChEBI" id="CHEBI:57783"/>
        <dbReference type="ChEBI" id="CHEBI:58349"/>
    </reaction>
    <physiologicalReaction direction="left-to-right" evidence="24">
        <dbReference type="Rhea" id="RHEA:33920"/>
    </physiologicalReaction>
</comment>
<keyword evidence="11 29" id="KW-0812">Transmembrane</keyword>
<keyword evidence="21" id="KW-0576">Peroxisome</keyword>
<evidence type="ECO:0000256" key="6">
    <source>
        <dbReference type="ARBA" id="ARBA00012405"/>
    </source>
</evidence>
<dbReference type="PANTHER" id="PTHR10801">
    <property type="entry name" value="24-DEHYDROCHOLESTEROL REDUCTASE"/>
    <property type="match status" value="1"/>
</dbReference>
<dbReference type="InterPro" id="IPR006094">
    <property type="entry name" value="Oxid_FAD_bind_N"/>
</dbReference>
<evidence type="ECO:0000256" key="9">
    <source>
        <dbReference type="ARBA" id="ARBA00022548"/>
    </source>
</evidence>
<keyword evidence="12" id="KW-0732">Signal</keyword>
<evidence type="ECO:0000256" key="1">
    <source>
        <dbReference type="ARBA" id="ARBA00001974"/>
    </source>
</evidence>
<comment type="catalytic activity">
    <reaction evidence="25">
        <text>5alpha-cholest-8-en-3beta-ol + NADP(+) = zymosterol + NADPH + H(+)</text>
        <dbReference type="Rhea" id="RHEA:36399"/>
        <dbReference type="ChEBI" id="CHEBI:15378"/>
        <dbReference type="ChEBI" id="CHEBI:16608"/>
        <dbReference type="ChEBI" id="CHEBI:18252"/>
        <dbReference type="ChEBI" id="CHEBI:57783"/>
        <dbReference type="ChEBI" id="CHEBI:58349"/>
        <dbReference type="EC" id="1.3.1.72"/>
    </reaction>
    <physiologicalReaction direction="right-to-left" evidence="25">
        <dbReference type="Rhea" id="RHEA:36401"/>
    </physiologicalReaction>
</comment>
<evidence type="ECO:0000256" key="7">
    <source>
        <dbReference type="ARBA" id="ARBA00019086"/>
    </source>
</evidence>
<accession>V5GS72</accession>
<dbReference type="PANTHER" id="PTHR10801:SF0">
    <property type="entry name" value="DELTA(24)-STEROL REDUCTASE"/>
    <property type="match status" value="1"/>
</dbReference>
<evidence type="ECO:0000256" key="25">
    <source>
        <dbReference type="ARBA" id="ARBA00052927"/>
    </source>
</evidence>
<protein>
    <recommendedName>
        <fullName evidence="7">Delta(24)-sterol reductase</fullName>
        <ecNumber evidence="6">1.3.1.72</ecNumber>
    </recommendedName>
    <alternativeName>
        <fullName evidence="27">24-dehydrocholesterol reductase</fullName>
    </alternativeName>
    <alternativeName>
        <fullName evidence="28">3-beta-hydroxysterol Delta-24-reductase</fullName>
    </alternativeName>
</protein>
<dbReference type="FunFam" id="3.30.465.10:FF:000032">
    <property type="entry name" value="Delta(24)-sterol reductase"/>
    <property type="match status" value="1"/>
</dbReference>
<evidence type="ECO:0000256" key="26">
    <source>
        <dbReference type="ARBA" id="ARBA00056986"/>
    </source>
</evidence>
<dbReference type="Pfam" id="PF01565">
    <property type="entry name" value="FAD_binding_4"/>
    <property type="match status" value="1"/>
</dbReference>
<evidence type="ECO:0000259" key="30">
    <source>
        <dbReference type="PROSITE" id="PS51387"/>
    </source>
</evidence>
<evidence type="ECO:0000256" key="29">
    <source>
        <dbReference type="SAM" id="Phobius"/>
    </source>
</evidence>
<evidence type="ECO:0000256" key="14">
    <source>
        <dbReference type="ARBA" id="ARBA00022827"/>
    </source>
</evidence>
<keyword evidence="17" id="KW-0560">Oxidoreductase</keyword>
<evidence type="ECO:0000256" key="18">
    <source>
        <dbReference type="ARBA" id="ARBA00023034"/>
    </source>
</evidence>
<evidence type="ECO:0000256" key="5">
    <source>
        <dbReference type="ARBA" id="ARBA00011738"/>
    </source>
</evidence>
<evidence type="ECO:0000256" key="11">
    <source>
        <dbReference type="ARBA" id="ARBA00022692"/>
    </source>
</evidence>
<dbReference type="SUPFAM" id="SSF55103">
    <property type="entry name" value="FAD-linked oxidases, C-terminal domain"/>
    <property type="match status" value="1"/>
</dbReference>
<evidence type="ECO:0000256" key="13">
    <source>
        <dbReference type="ARBA" id="ARBA00022824"/>
    </source>
</evidence>
<evidence type="ECO:0000256" key="16">
    <source>
        <dbReference type="ARBA" id="ARBA00022989"/>
    </source>
</evidence>
<dbReference type="EMBL" id="GALX01004024">
    <property type="protein sequence ID" value="JAB64442.1"/>
    <property type="molecule type" value="Transcribed_RNA"/>
</dbReference>
<evidence type="ECO:0000256" key="28">
    <source>
        <dbReference type="ARBA" id="ARBA00080612"/>
    </source>
</evidence>
<evidence type="ECO:0000256" key="2">
    <source>
        <dbReference type="ARBA" id="ARBA00004194"/>
    </source>
</evidence>
<reference evidence="31" key="1">
    <citation type="submission" date="2013-07" db="EMBL/GenBank/DDBJ databases">
        <title>Midgut Transcriptome Profiling of Anoplphora glabripennis, a Lignocellulose Degrading, Wood-Boring Cerambycid.</title>
        <authorList>
            <person name="Scully E.D."/>
            <person name="Hoover K."/>
            <person name="Carlson J.E."/>
            <person name="Tien M."/>
            <person name="Geib S.M."/>
        </authorList>
    </citation>
    <scope>NUCLEOTIDE SEQUENCE</scope>
</reference>
<dbReference type="PROSITE" id="PS51387">
    <property type="entry name" value="FAD_PCMH"/>
    <property type="match status" value="1"/>
</dbReference>
<comment type="subunit">
    <text evidence="5">Homodimer.</text>
</comment>
<sequence length="502" mass="58633">MAYKSESLVEYVLIHYRWVFVCLFLLPASFFFDIWMYVRNWLVFKFSSAPKKHGSKVLFVQRQIQEWNKDGQKKQICTARPGWQTISFRRPIYKNNMYKVEINLVDILEVNAKKKLVKAEPLVTMGQLTATLNPLGWTIPVLPEMDDLTLGGLIMGTGIESSSHIYGLFQHICLSYELVLCDGSVVRCSPEDNPDLFYSVPWSYGTLGILTAVEIKMIPARKYVKLKYEAVKGLGNIAKRFEEVSKDTRNEFVEGIAFNEDEAVIMTGVQTDQREEDKINSIGRWYKPWFFRHVESFLKGNKNTTEYIPLRDYYHRHTRSIFWEIQDIIPFGNNILFRIFLGWLVPPKVSLLKLTQNEAIKKLYENNHVIQDMLVPIETLADSVKLFRENFNVFPLWLCPFVLPANAGMVHPKGNGEKLYVDIGMYGVPKVNNFHPERSTRKVEKYVADVNGFQMLYADTYMTREEFRRMFDHSLYDKLRNEMKCVKAFPEVYDKVSRQARC</sequence>
<keyword evidence="16 29" id="KW-1133">Transmembrane helix</keyword>
<dbReference type="GO" id="GO:0005789">
    <property type="term" value="C:endoplasmic reticulum membrane"/>
    <property type="evidence" value="ECO:0007669"/>
    <property type="project" value="UniProtKB-SubCell"/>
</dbReference>
<evidence type="ECO:0000256" key="24">
    <source>
        <dbReference type="ARBA" id="ARBA00051033"/>
    </source>
</evidence>
<keyword evidence="18" id="KW-0333">Golgi apparatus</keyword>
<evidence type="ECO:0000256" key="20">
    <source>
        <dbReference type="ARBA" id="ARBA00023136"/>
    </source>
</evidence>
<dbReference type="EC" id="1.3.1.72" evidence="6"/>
<dbReference type="GO" id="GO:0071949">
    <property type="term" value="F:FAD binding"/>
    <property type="evidence" value="ECO:0007669"/>
    <property type="project" value="InterPro"/>
</dbReference>
<keyword evidence="14" id="KW-0274">FAD</keyword>
<keyword evidence="13" id="KW-0256">Endoplasmic reticulum</keyword>
<feature type="domain" description="FAD-binding PCMH-type" evidence="30">
    <location>
        <begin position="36"/>
        <end position="220"/>
    </location>
</feature>
<dbReference type="InterPro" id="IPR016166">
    <property type="entry name" value="FAD-bd_PCMH"/>
</dbReference>
<name>V5GS72_ANOGL</name>